<dbReference type="PANTHER" id="PTHR31139">
    <property type="entry name" value="ECTOPIC P GRANULES PROTEIN 5 HOMOLOG"/>
    <property type="match status" value="1"/>
</dbReference>
<keyword evidence="2" id="KW-1185">Reference proteome</keyword>
<dbReference type="AlphaFoldDB" id="A0A5N5SXV7"/>
<reference evidence="1 2" key="1">
    <citation type="journal article" date="2019" name="PLoS Biol.">
        <title>Sex chromosomes control vertical transmission of feminizing Wolbachia symbionts in an isopod.</title>
        <authorList>
            <person name="Becking T."/>
            <person name="Chebbi M.A."/>
            <person name="Giraud I."/>
            <person name="Moumen B."/>
            <person name="Laverre T."/>
            <person name="Caubet Y."/>
            <person name="Peccoud J."/>
            <person name="Gilbert C."/>
            <person name="Cordaux R."/>
        </authorList>
    </citation>
    <scope>NUCLEOTIDE SEQUENCE [LARGE SCALE GENOMIC DNA]</scope>
    <source>
        <strain evidence="1">ANa2</strain>
        <tissue evidence="1">Whole body excluding digestive tract and cuticle</tissue>
    </source>
</reference>
<proteinExistence type="predicted"/>
<feature type="non-terminal residue" evidence="1">
    <location>
        <position position="1"/>
    </location>
</feature>
<evidence type="ECO:0000313" key="2">
    <source>
        <dbReference type="Proteomes" id="UP000326759"/>
    </source>
</evidence>
<dbReference type="Proteomes" id="UP000326759">
    <property type="component" value="Unassembled WGS sequence"/>
</dbReference>
<evidence type="ECO:0000313" key="1">
    <source>
        <dbReference type="EMBL" id="KAB7499053.1"/>
    </source>
</evidence>
<feature type="non-terminal residue" evidence="1">
    <location>
        <position position="184"/>
    </location>
</feature>
<accession>A0A5N5SXV7</accession>
<dbReference type="GO" id="GO:0005737">
    <property type="term" value="C:cytoplasm"/>
    <property type="evidence" value="ECO:0007669"/>
    <property type="project" value="TreeGrafter"/>
</dbReference>
<gene>
    <name evidence="1" type="ORF">Anas_03117</name>
</gene>
<organism evidence="1 2">
    <name type="scientific">Armadillidium nasatum</name>
    <dbReference type="NCBI Taxonomy" id="96803"/>
    <lineage>
        <taxon>Eukaryota</taxon>
        <taxon>Metazoa</taxon>
        <taxon>Ecdysozoa</taxon>
        <taxon>Arthropoda</taxon>
        <taxon>Crustacea</taxon>
        <taxon>Multicrustacea</taxon>
        <taxon>Malacostraca</taxon>
        <taxon>Eumalacostraca</taxon>
        <taxon>Peracarida</taxon>
        <taxon>Isopoda</taxon>
        <taxon>Oniscidea</taxon>
        <taxon>Crinocheta</taxon>
        <taxon>Armadillidiidae</taxon>
        <taxon>Armadillidium</taxon>
    </lineage>
</organism>
<dbReference type="InterPro" id="IPR051436">
    <property type="entry name" value="Autophagy-related_EPG5"/>
</dbReference>
<dbReference type="EMBL" id="SEYY01018721">
    <property type="protein sequence ID" value="KAB7499053.1"/>
    <property type="molecule type" value="Genomic_DNA"/>
</dbReference>
<dbReference type="OrthoDB" id="75419at2759"/>
<sequence length="184" mass="21203">FVNALQCILASDQTYVNLAKSYISVEAKSKIVNEFRGLILNQVFNYRRFNMDNFSPVVKFWVDFLVLVPNWTTNLSVLKLLDTLCQVSLFEPRAIQQLKEVFTEQQKVIRDKCTKGGLGGLLTWVSSGTGQYSSLLERSFTSEVPWFALFVLTCEMQEEIRSGLWKRVLRYLHNDPMTSIDICL</sequence>
<protein>
    <submittedName>
        <fullName evidence="1">Uncharacterized protein</fullName>
    </submittedName>
</protein>
<comment type="caution">
    <text evidence="1">The sequence shown here is derived from an EMBL/GenBank/DDBJ whole genome shotgun (WGS) entry which is preliminary data.</text>
</comment>
<dbReference type="GO" id="GO:0097352">
    <property type="term" value="P:autophagosome maturation"/>
    <property type="evidence" value="ECO:0007669"/>
    <property type="project" value="TreeGrafter"/>
</dbReference>
<dbReference type="PANTHER" id="PTHR31139:SF4">
    <property type="entry name" value="ECTOPIC P GRANULES PROTEIN 5 HOMOLOG"/>
    <property type="match status" value="1"/>
</dbReference>
<name>A0A5N5SXV7_9CRUS</name>